<dbReference type="Proteomes" id="UP000054742">
    <property type="component" value="Unassembled WGS sequence"/>
</dbReference>
<name>A0A0W0SV18_9GAMM</name>
<comment type="caution">
    <text evidence="1">The sequence shown here is derived from an EMBL/GenBank/DDBJ whole genome shotgun (WGS) entry which is preliminary data.</text>
</comment>
<dbReference type="SUPFAM" id="SSF64076">
    <property type="entry name" value="MTH938-like"/>
    <property type="match status" value="1"/>
</dbReference>
<dbReference type="OrthoDB" id="9800373at2"/>
<dbReference type="EMBL" id="LNXV01000004">
    <property type="protein sequence ID" value="KTC86789.1"/>
    <property type="molecule type" value="Genomic_DNA"/>
</dbReference>
<gene>
    <name evidence="1" type="ORF">Lbru_0730</name>
</gene>
<evidence type="ECO:0000313" key="2">
    <source>
        <dbReference type="Proteomes" id="UP000054742"/>
    </source>
</evidence>
<dbReference type="InterPro" id="IPR036748">
    <property type="entry name" value="MTH938-like_sf"/>
</dbReference>
<dbReference type="AlphaFoldDB" id="A0A0W0SV18"/>
<dbReference type="PANTHER" id="PTHR21192">
    <property type="entry name" value="NUCLEAR PROTEIN E3-3"/>
    <property type="match status" value="1"/>
</dbReference>
<evidence type="ECO:0000313" key="1">
    <source>
        <dbReference type="EMBL" id="KTC86789.1"/>
    </source>
</evidence>
<dbReference type="Gene3D" id="3.40.1230.10">
    <property type="entry name" value="MTH938-like"/>
    <property type="match status" value="1"/>
</dbReference>
<keyword evidence="2" id="KW-1185">Reference proteome</keyword>
<dbReference type="InterPro" id="IPR007523">
    <property type="entry name" value="NDUFAF3/AAMDC"/>
</dbReference>
<sequence>MHINLEASDKHTIQAYSEREVRIDSITYSNSLIVSSHEIITDWPIKAFHELNEDTVWPLLRYEPKIVLIGHGQQGQLAPIPLMQMLAKKGIGLECMSIGAACRTFNVLLSEQREITLGLIV</sequence>
<dbReference type="PANTHER" id="PTHR21192:SF2">
    <property type="entry name" value="NADH DEHYDROGENASE [UBIQUINONE] 1 ALPHA SUBCOMPLEX ASSEMBLY FACTOR 3"/>
    <property type="match status" value="1"/>
</dbReference>
<dbReference type="PATRIC" id="fig|29422.6.peg.764"/>
<dbReference type="Pfam" id="PF04430">
    <property type="entry name" value="DUF498"/>
    <property type="match status" value="1"/>
</dbReference>
<dbReference type="RefSeq" id="WP_058440809.1">
    <property type="nucleotide sequence ID" value="NZ_CAAAHU010000022.1"/>
</dbReference>
<organism evidence="1 2">
    <name type="scientific">Legionella brunensis</name>
    <dbReference type="NCBI Taxonomy" id="29422"/>
    <lineage>
        <taxon>Bacteria</taxon>
        <taxon>Pseudomonadati</taxon>
        <taxon>Pseudomonadota</taxon>
        <taxon>Gammaproteobacteria</taxon>
        <taxon>Legionellales</taxon>
        <taxon>Legionellaceae</taxon>
        <taxon>Legionella</taxon>
    </lineage>
</organism>
<accession>A0A0W0SV18</accession>
<proteinExistence type="predicted"/>
<protein>
    <submittedName>
        <fullName evidence="1">Uncharacterized protein</fullName>
    </submittedName>
</protein>
<dbReference type="STRING" id="29422.Lbru_0730"/>
<reference evidence="1 2" key="1">
    <citation type="submission" date="2015-11" db="EMBL/GenBank/DDBJ databases">
        <title>Genomic analysis of 38 Legionella species identifies large and diverse effector repertoires.</title>
        <authorList>
            <person name="Burstein D."/>
            <person name="Amaro F."/>
            <person name="Zusman T."/>
            <person name="Lifshitz Z."/>
            <person name="Cohen O."/>
            <person name="Gilbert J.A."/>
            <person name="Pupko T."/>
            <person name="Shuman H.A."/>
            <person name="Segal G."/>
        </authorList>
    </citation>
    <scope>NUCLEOTIDE SEQUENCE [LARGE SCALE GENOMIC DNA]</scope>
    <source>
        <strain evidence="1 2">ATCC 43878</strain>
    </source>
</reference>